<comment type="caution">
    <text evidence="10">The sequence shown here is derived from an EMBL/GenBank/DDBJ whole genome shotgun (WGS) entry which is preliminary data.</text>
</comment>
<evidence type="ECO:0000313" key="11">
    <source>
        <dbReference type="Proteomes" id="UP000240830"/>
    </source>
</evidence>
<keyword evidence="7" id="KW-0067">ATP-binding</keyword>
<reference evidence="10 11" key="1">
    <citation type="submission" date="2016-10" db="EMBL/GenBank/DDBJ databases">
        <title>The genome of Paramicrosporidium saccamoebae is the missing link in understanding Cryptomycota and Microsporidia evolution.</title>
        <authorList>
            <person name="Quandt C.A."/>
            <person name="Beaudet D."/>
            <person name="Corsaro D."/>
            <person name="Michel R."/>
            <person name="Corradi N."/>
            <person name="James T."/>
        </authorList>
    </citation>
    <scope>NUCLEOTIDE SEQUENCE [LARGE SCALE GENOMIC DNA]</scope>
    <source>
        <strain evidence="10 11">KSL3</strain>
    </source>
</reference>
<keyword evidence="6" id="KW-0418">Kinase</keyword>
<dbReference type="PROSITE" id="PS00856">
    <property type="entry name" value="GUANYLATE_KINASE_1"/>
    <property type="match status" value="1"/>
</dbReference>
<dbReference type="GO" id="GO:0005829">
    <property type="term" value="C:cytosol"/>
    <property type="evidence" value="ECO:0007669"/>
    <property type="project" value="TreeGrafter"/>
</dbReference>
<evidence type="ECO:0000256" key="8">
    <source>
        <dbReference type="ARBA" id="ARBA00030128"/>
    </source>
</evidence>
<dbReference type="PROSITE" id="PS50052">
    <property type="entry name" value="GUANYLATE_KINASE_2"/>
    <property type="match status" value="1"/>
</dbReference>
<evidence type="ECO:0000313" key="10">
    <source>
        <dbReference type="EMBL" id="PJF18408.1"/>
    </source>
</evidence>
<dbReference type="FunFam" id="3.30.63.10:FF:000002">
    <property type="entry name" value="Guanylate kinase 1"/>
    <property type="match status" value="1"/>
</dbReference>
<protein>
    <recommendedName>
        <fullName evidence="3">Guanylate kinase</fullName>
        <ecNumber evidence="2">2.7.4.8</ecNumber>
    </recommendedName>
    <alternativeName>
        <fullName evidence="8">GMP kinase</fullName>
    </alternativeName>
</protein>
<dbReference type="Proteomes" id="UP000240830">
    <property type="component" value="Unassembled WGS sequence"/>
</dbReference>
<dbReference type="GO" id="GO:0046711">
    <property type="term" value="P:GDP biosynthetic process"/>
    <property type="evidence" value="ECO:0007669"/>
    <property type="project" value="EnsemblFungi"/>
</dbReference>
<comment type="similarity">
    <text evidence="1">Belongs to the guanylate kinase family.</text>
</comment>
<dbReference type="AlphaFoldDB" id="A0A2H9TKW9"/>
<evidence type="ECO:0000256" key="5">
    <source>
        <dbReference type="ARBA" id="ARBA00022741"/>
    </source>
</evidence>
<dbReference type="FunFam" id="3.40.50.300:FF:000776">
    <property type="entry name" value="Guanylate kinase 2"/>
    <property type="match status" value="1"/>
</dbReference>
<dbReference type="NCBIfam" id="TIGR03263">
    <property type="entry name" value="guanyl_kin"/>
    <property type="match status" value="1"/>
</dbReference>
<keyword evidence="11" id="KW-1185">Reference proteome</keyword>
<dbReference type="HAMAP" id="MF_00328">
    <property type="entry name" value="Guanylate_kinase"/>
    <property type="match status" value="1"/>
</dbReference>
<dbReference type="InterPro" id="IPR027417">
    <property type="entry name" value="P-loop_NTPase"/>
</dbReference>
<dbReference type="Gene3D" id="3.40.50.300">
    <property type="entry name" value="P-loop containing nucleotide triphosphate hydrolases"/>
    <property type="match status" value="1"/>
</dbReference>
<dbReference type="PANTHER" id="PTHR23117:SF13">
    <property type="entry name" value="GUANYLATE KINASE"/>
    <property type="match status" value="1"/>
</dbReference>
<keyword evidence="4" id="KW-0808">Transferase</keyword>
<evidence type="ECO:0000256" key="7">
    <source>
        <dbReference type="ARBA" id="ARBA00022840"/>
    </source>
</evidence>
<dbReference type="CDD" id="cd00071">
    <property type="entry name" value="GMPK"/>
    <property type="match status" value="1"/>
</dbReference>
<accession>A0A2H9TKW9</accession>
<dbReference type="InterPro" id="IPR017665">
    <property type="entry name" value="Guanylate_kinase"/>
</dbReference>
<evidence type="ECO:0000259" key="9">
    <source>
        <dbReference type="PROSITE" id="PS50052"/>
    </source>
</evidence>
<dbReference type="SUPFAM" id="SSF52540">
    <property type="entry name" value="P-loop containing nucleoside triphosphate hydrolases"/>
    <property type="match status" value="1"/>
</dbReference>
<dbReference type="Pfam" id="PF00625">
    <property type="entry name" value="Guanylate_kin"/>
    <property type="match status" value="1"/>
</dbReference>
<dbReference type="SMART" id="SM00072">
    <property type="entry name" value="GuKc"/>
    <property type="match status" value="1"/>
</dbReference>
<sequence length="238" mass="26549">MGYELWGTNYETGTMRPGLHLFANFGGSIMIALDLFGELQLVGSLASTKPLIVISGPSGSGKSTLLKRLVQEHPGVFGYSTSHTTRSPRPGEEDGREYHFVTRSEFQNLCDRGTFLEWAEFSKNLYGTSINSVRKIVEAGQMCIMDIDLQGVHSVKNAAKDLCPRFIFIKPPSFEELRARLQARSTETDESLAIRLKTAESEMRYADENPGFHDFVVVNDNLEQAYKNLKVAIFGKAD</sequence>
<dbReference type="STRING" id="1246581.A0A2H9TKW9"/>
<dbReference type="GO" id="GO:0005524">
    <property type="term" value="F:ATP binding"/>
    <property type="evidence" value="ECO:0007669"/>
    <property type="project" value="UniProtKB-KW"/>
</dbReference>
<dbReference type="InterPro" id="IPR008144">
    <property type="entry name" value="Guanylate_kin-like_dom"/>
</dbReference>
<keyword evidence="5" id="KW-0547">Nucleotide-binding</keyword>
<name>A0A2H9TKW9_9FUNG</name>
<gene>
    <name evidence="10" type="ORF">PSACC_01811</name>
</gene>
<evidence type="ECO:0000256" key="2">
    <source>
        <dbReference type="ARBA" id="ARBA00012961"/>
    </source>
</evidence>
<evidence type="ECO:0000256" key="6">
    <source>
        <dbReference type="ARBA" id="ARBA00022777"/>
    </source>
</evidence>
<organism evidence="10 11">
    <name type="scientific">Paramicrosporidium saccamoebae</name>
    <dbReference type="NCBI Taxonomy" id="1246581"/>
    <lineage>
        <taxon>Eukaryota</taxon>
        <taxon>Fungi</taxon>
        <taxon>Fungi incertae sedis</taxon>
        <taxon>Cryptomycota</taxon>
        <taxon>Cryptomycota incertae sedis</taxon>
        <taxon>Paramicrosporidium</taxon>
    </lineage>
</organism>
<dbReference type="InterPro" id="IPR008145">
    <property type="entry name" value="GK/Ca_channel_bsu"/>
</dbReference>
<dbReference type="OrthoDB" id="6334211at2759"/>
<dbReference type="Gene3D" id="3.30.63.10">
    <property type="entry name" value="Guanylate Kinase phosphate binding domain"/>
    <property type="match status" value="1"/>
</dbReference>
<dbReference type="EMBL" id="MTSL01000126">
    <property type="protein sequence ID" value="PJF18408.1"/>
    <property type="molecule type" value="Genomic_DNA"/>
</dbReference>
<evidence type="ECO:0000256" key="3">
    <source>
        <dbReference type="ARBA" id="ARBA00016296"/>
    </source>
</evidence>
<evidence type="ECO:0000256" key="4">
    <source>
        <dbReference type="ARBA" id="ARBA00022679"/>
    </source>
</evidence>
<feature type="domain" description="Guanylate kinase-like" evidence="9">
    <location>
        <begin position="49"/>
        <end position="234"/>
    </location>
</feature>
<dbReference type="InterPro" id="IPR020590">
    <property type="entry name" value="Guanylate_kinase_CS"/>
</dbReference>
<dbReference type="PANTHER" id="PTHR23117">
    <property type="entry name" value="GUANYLATE KINASE-RELATED"/>
    <property type="match status" value="1"/>
</dbReference>
<evidence type="ECO:0000256" key="1">
    <source>
        <dbReference type="ARBA" id="ARBA00005790"/>
    </source>
</evidence>
<dbReference type="EC" id="2.7.4.8" evidence="2"/>
<dbReference type="GO" id="GO:0004385">
    <property type="term" value="F:GMP kinase activity"/>
    <property type="evidence" value="ECO:0007669"/>
    <property type="project" value="UniProtKB-EC"/>
</dbReference>
<proteinExistence type="inferred from homology"/>